<sequence>MLYREALLMVNLYHDGKVKVVGEVAEADGAAKGPPQETVFSLTIQPTVGDSFDLQFVMMRVMKLWFFYRLTVPRWCKAKSHQVLLEREATCPKTCFSLQLNGVTLGFSEIRAVVGLVDGSVLHVVEEPYTMREARIHLRHVRDLLKNGDQADAASAVDLTSRHFCLR</sequence>
<accession>A0A3P6QDY2</accession>
<dbReference type="PANTHER" id="PTHR12601">
    <property type="entry name" value="EUKARYOTIC TRANSLATION INITIATION FACTOR 3 SUBUNIT EIF-3"/>
    <property type="match status" value="1"/>
</dbReference>
<dbReference type="GO" id="GO:0048312">
    <property type="term" value="P:intracellular distribution of mitochondria"/>
    <property type="evidence" value="ECO:0007669"/>
    <property type="project" value="TreeGrafter"/>
</dbReference>
<feature type="domain" description="Clustered mitochondria protein N-terminal" evidence="1">
    <location>
        <begin position="81"/>
        <end position="144"/>
    </location>
</feature>
<proteinExistence type="predicted"/>
<gene>
    <name evidence="2" type="ORF">CGOC_LOCUS1567</name>
</gene>
<name>A0A3P6QDY2_CYLGO</name>
<dbReference type="OrthoDB" id="1414216at2759"/>
<dbReference type="GO" id="GO:0005737">
    <property type="term" value="C:cytoplasm"/>
    <property type="evidence" value="ECO:0007669"/>
    <property type="project" value="TreeGrafter"/>
</dbReference>
<dbReference type="Proteomes" id="UP000271889">
    <property type="component" value="Unassembled WGS sequence"/>
</dbReference>
<reference evidence="2 3" key="1">
    <citation type="submission" date="2018-11" db="EMBL/GenBank/DDBJ databases">
        <authorList>
            <consortium name="Pathogen Informatics"/>
        </authorList>
    </citation>
    <scope>NUCLEOTIDE SEQUENCE [LARGE SCALE GENOMIC DNA]</scope>
</reference>
<protein>
    <recommendedName>
        <fullName evidence="1">Clustered mitochondria protein N-terminal domain-containing protein</fullName>
    </recommendedName>
</protein>
<dbReference type="GO" id="GO:0003729">
    <property type="term" value="F:mRNA binding"/>
    <property type="evidence" value="ECO:0007669"/>
    <property type="project" value="TreeGrafter"/>
</dbReference>
<keyword evidence="3" id="KW-1185">Reference proteome</keyword>
<dbReference type="InterPro" id="IPR028275">
    <property type="entry name" value="CLU_N"/>
</dbReference>
<dbReference type="EMBL" id="UYRV01002998">
    <property type="protein sequence ID" value="VDK49646.1"/>
    <property type="molecule type" value="Genomic_DNA"/>
</dbReference>
<organism evidence="2 3">
    <name type="scientific">Cylicostephanus goldi</name>
    <name type="common">Nematode worm</name>
    <dbReference type="NCBI Taxonomy" id="71465"/>
    <lineage>
        <taxon>Eukaryota</taxon>
        <taxon>Metazoa</taxon>
        <taxon>Ecdysozoa</taxon>
        <taxon>Nematoda</taxon>
        <taxon>Chromadorea</taxon>
        <taxon>Rhabditida</taxon>
        <taxon>Rhabditina</taxon>
        <taxon>Rhabditomorpha</taxon>
        <taxon>Strongyloidea</taxon>
        <taxon>Strongylidae</taxon>
        <taxon>Cylicostephanus</taxon>
    </lineage>
</organism>
<dbReference type="InterPro" id="IPR027523">
    <property type="entry name" value="CLU_prot"/>
</dbReference>
<dbReference type="PANTHER" id="PTHR12601:SF6">
    <property type="entry name" value="CLUSTERED MITOCHONDRIA PROTEIN HOMOLOG"/>
    <property type="match status" value="1"/>
</dbReference>
<dbReference type="Pfam" id="PF15044">
    <property type="entry name" value="CLU_N"/>
    <property type="match status" value="1"/>
</dbReference>
<evidence type="ECO:0000259" key="1">
    <source>
        <dbReference type="Pfam" id="PF15044"/>
    </source>
</evidence>
<evidence type="ECO:0000313" key="3">
    <source>
        <dbReference type="Proteomes" id="UP000271889"/>
    </source>
</evidence>
<evidence type="ECO:0000313" key="2">
    <source>
        <dbReference type="EMBL" id="VDK49646.1"/>
    </source>
</evidence>
<dbReference type="AlphaFoldDB" id="A0A3P6QDY2"/>